<dbReference type="InterPro" id="IPR015424">
    <property type="entry name" value="PyrdxlP-dep_Trfase"/>
</dbReference>
<feature type="non-terminal residue" evidence="6">
    <location>
        <position position="271"/>
    </location>
</feature>
<dbReference type="InterPro" id="IPR000653">
    <property type="entry name" value="DegT/StrS_aminotransferase"/>
</dbReference>
<evidence type="ECO:0000256" key="4">
    <source>
        <dbReference type="ARBA" id="ARBA00022898"/>
    </source>
</evidence>
<accession>A0ABR5J333</accession>
<dbReference type="Gene3D" id="3.40.640.10">
    <property type="entry name" value="Type I PLP-dependent aspartate aminotransferase-like (Major domain)"/>
    <property type="match status" value="1"/>
</dbReference>
<keyword evidence="2" id="KW-0032">Aminotransferase</keyword>
<dbReference type="PANTHER" id="PTHR30244">
    <property type="entry name" value="TRANSAMINASE"/>
    <property type="match status" value="1"/>
</dbReference>
<protein>
    <recommendedName>
        <fullName evidence="8">Aminotransferase DegT</fullName>
    </recommendedName>
</protein>
<evidence type="ECO:0000256" key="1">
    <source>
        <dbReference type="ARBA" id="ARBA00001933"/>
    </source>
</evidence>
<evidence type="ECO:0000256" key="3">
    <source>
        <dbReference type="ARBA" id="ARBA00022679"/>
    </source>
</evidence>
<evidence type="ECO:0000256" key="2">
    <source>
        <dbReference type="ARBA" id="ARBA00022576"/>
    </source>
</evidence>
<comment type="cofactor">
    <cofactor evidence="1">
        <name>pyridoxal 5'-phosphate</name>
        <dbReference type="ChEBI" id="CHEBI:597326"/>
    </cofactor>
</comment>
<evidence type="ECO:0000256" key="5">
    <source>
        <dbReference type="ARBA" id="ARBA00038398"/>
    </source>
</evidence>
<name>A0ABR5J333_9ACTN</name>
<dbReference type="InterPro" id="IPR015421">
    <property type="entry name" value="PyrdxlP-dep_Trfase_major"/>
</dbReference>
<organism evidence="6 7">
    <name type="scientific">Streptomyces varsoviensis</name>
    <dbReference type="NCBI Taxonomy" id="67373"/>
    <lineage>
        <taxon>Bacteria</taxon>
        <taxon>Bacillati</taxon>
        <taxon>Actinomycetota</taxon>
        <taxon>Actinomycetes</taxon>
        <taxon>Kitasatosporales</taxon>
        <taxon>Streptomycetaceae</taxon>
        <taxon>Streptomyces</taxon>
    </lineage>
</organism>
<dbReference type="PANTHER" id="PTHR30244:SF34">
    <property type="entry name" value="DTDP-4-AMINO-4,6-DIDEOXYGALACTOSE TRANSAMINASE"/>
    <property type="match status" value="1"/>
</dbReference>
<comment type="similarity">
    <text evidence="5">Belongs to the DegT/DnrJ/EryC1 family. L-glutamine:2-deoxy-scyllo-inosose/scyllo-inosose aminotransferase subfamily.</text>
</comment>
<comment type="caution">
    <text evidence="6">The sequence shown here is derived from an EMBL/GenBank/DDBJ whole genome shotgun (WGS) entry which is preliminary data.</text>
</comment>
<evidence type="ECO:0008006" key="8">
    <source>
        <dbReference type="Google" id="ProtNLM"/>
    </source>
</evidence>
<evidence type="ECO:0000313" key="7">
    <source>
        <dbReference type="Proteomes" id="UP000037020"/>
    </source>
</evidence>
<proteinExistence type="inferred from homology"/>
<keyword evidence="7" id="KW-1185">Reference proteome</keyword>
<reference evidence="6 7" key="1">
    <citation type="submission" date="2015-07" db="EMBL/GenBank/DDBJ databases">
        <authorList>
            <person name="Ju K.-S."/>
            <person name="Doroghazi J.R."/>
            <person name="Metcalf W.W."/>
        </authorList>
    </citation>
    <scope>NUCLEOTIDE SEQUENCE [LARGE SCALE GENOMIC DNA]</scope>
    <source>
        <strain evidence="6 7">NRRL B-3589</strain>
    </source>
</reference>
<gene>
    <name evidence="6" type="ORF">ADK38_23230</name>
</gene>
<evidence type="ECO:0000313" key="6">
    <source>
        <dbReference type="EMBL" id="KOG87828.1"/>
    </source>
</evidence>
<dbReference type="EMBL" id="LGUT01002009">
    <property type="protein sequence ID" value="KOG87828.1"/>
    <property type="molecule type" value="Genomic_DNA"/>
</dbReference>
<dbReference type="SUPFAM" id="SSF53383">
    <property type="entry name" value="PLP-dependent transferases"/>
    <property type="match status" value="1"/>
</dbReference>
<dbReference type="Proteomes" id="UP000037020">
    <property type="component" value="Unassembled WGS sequence"/>
</dbReference>
<keyword evidence="3" id="KW-0808">Transferase</keyword>
<dbReference type="Pfam" id="PF01041">
    <property type="entry name" value="DegT_DnrJ_EryC1"/>
    <property type="match status" value="1"/>
</dbReference>
<keyword evidence="4" id="KW-0663">Pyridoxal phosphate</keyword>
<sequence length="271" mass="29433">MLALLGGTPEVTAAHPHNDLCAFSPQDREIITAHLEAGGTTSYYGRDGELREFEDELAEFFGRRHCVAVNSGTNALHSAFFGIGLQPGDEVIVPTYTFLATVSPLFSLRAVPVLADCESDTGNIDPEDIRRHITPKTRAIVVTHQFGHPVEMDAILDIAREHGLKVVEDASLAFGATYKDRRVGSLGHVAAFSLGSTKMVSGGQGGALVTDDPEVMERANLLGHFVRRSDTEVSSDFYRPFITTGYGHNYRMHALAVAMARGLSLIHISER</sequence>